<evidence type="ECO:0000256" key="3">
    <source>
        <dbReference type="ARBA" id="ARBA00022679"/>
    </source>
</evidence>
<comment type="catalytic activity">
    <reaction evidence="4">
        <text>RX + glutathione = an S-substituted glutathione + a halide anion + H(+)</text>
        <dbReference type="Rhea" id="RHEA:16437"/>
        <dbReference type="ChEBI" id="CHEBI:15378"/>
        <dbReference type="ChEBI" id="CHEBI:16042"/>
        <dbReference type="ChEBI" id="CHEBI:17792"/>
        <dbReference type="ChEBI" id="CHEBI:57925"/>
        <dbReference type="ChEBI" id="CHEBI:90779"/>
        <dbReference type="EC" id="2.5.1.18"/>
    </reaction>
</comment>
<dbReference type="SUPFAM" id="SSF47616">
    <property type="entry name" value="GST C-terminal domain-like"/>
    <property type="match status" value="1"/>
</dbReference>
<dbReference type="InterPro" id="IPR036249">
    <property type="entry name" value="Thioredoxin-like_sf"/>
</dbReference>
<dbReference type="SFLD" id="SFLDS00019">
    <property type="entry name" value="Glutathione_Transferase_(cytos"/>
    <property type="match status" value="1"/>
</dbReference>
<evidence type="ECO:0000256" key="6">
    <source>
        <dbReference type="SAM" id="Phobius"/>
    </source>
</evidence>
<accession>A0A8H7PML8</accession>
<dbReference type="GO" id="GO:0004601">
    <property type="term" value="F:peroxidase activity"/>
    <property type="evidence" value="ECO:0007669"/>
    <property type="project" value="UniProtKB-ARBA"/>
</dbReference>
<dbReference type="OrthoDB" id="2098326at2759"/>
<dbReference type="PANTHER" id="PTHR44051:SF9">
    <property type="entry name" value="GLUTATHIONE S-TRANSFERASE 1"/>
    <property type="match status" value="1"/>
</dbReference>
<keyword evidence="6" id="KW-0472">Membrane</keyword>
<proteinExistence type="inferred from homology"/>
<dbReference type="InterPro" id="IPR004046">
    <property type="entry name" value="GST_C"/>
</dbReference>
<sequence length="232" mass="26618">MADTTPKVPETPLILHHLNNSRSQRILWLLEELNVNYEIKYYQRQPDMMAPKELRDVHSLGKSPVITDGKHTIAESGAIVEYLVSRYGNGKWRPAEGTDEQLQYTYWLHTAEGTLMLPLLLTLILGAAIAETPFIVRLVPYIMRREINTRMIEPNLKAQYDLIEEHLSKNEWFAGSQISGADIQMVFPIDIISGQMDKFLGEHTRAWLEKVRSRPAYIKALEKGGPFNMTKL</sequence>
<keyword evidence="9" id="KW-1185">Reference proteome</keyword>
<evidence type="ECO:0000313" key="8">
    <source>
        <dbReference type="EMBL" id="KAG2175981.1"/>
    </source>
</evidence>
<dbReference type="CDD" id="cd03046">
    <property type="entry name" value="GST_N_GTT1_like"/>
    <property type="match status" value="1"/>
</dbReference>
<evidence type="ECO:0000256" key="1">
    <source>
        <dbReference type="ARBA" id="ARBA00007409"/>
    </source>
</evidence>
<dbReference type="PANTHER" id="PTHR44051">
    <property type="entry name" value="GLUTATHIONE S-TRANSFERASE-RELATED"/>
    <property type="match status" value="1"/>
</dbReference>
<comment type="similarity">
    <text evidence="1 5">Belongs to the GST superfamily.</text>
</comment>
<keyword evidence="6" id="KW-1133">Transmembrane helix</keyword>
<dbReference type="AlphaFoldDB" id="A0A8H7PML8"/>
<organism evidence="8 9">
    <name type="scientific">Umbelopsis vinacea</name>
    <dbReference type="NCBI Taxonomy" id="44442"/>
    <lineage>
        <taxon>Eukaryota</taxon>
        <taxon>Fungi</taxon>
        <taxon>Fungi incertae sedis</taxon>
        <taxon>Mucoromycota</taxon>
        <taxon>Mucoromycotina</taxon>
        <taxon>Umbelopsidomycetes</taxon>
        <taxon>Umbelopsidales</taxon>
        <taxon>Umbelopsidaceae</taxon>
        <taxon>Umbelopsis</taxon>
    </lineage>
</organism>
<feature type="transmembrane region" description="Helical" evidence="6">
    <location>
        <begin position="115"/>
        <end position="136"/>
    </location>
</feature>
<dbReference type="GO" id="GO:0004364">
    <property type="term" value="F:glutathione transferase activity"/>
    <property type="evidence" value="ECO:0007669"/>
    <property type="project" value="UniProtKB-EC"/>
</dbReference>
<comment type="caution">
    <text evidence="8">The sequence shown here is derived from an EMBL/GenBank/DDBJ whole genome shotgun (WGS) entry which is preliminary data.</text>
</comment>
<evidence type="ECO:0000313" key="9">
    <source>
        <dbReference type="Proteomes" id="UP000612746"/>
    </source>
</evidence>
<dbReference type="SUPFAM" id="SSF52833">
    <property type="entry name" value="Thioredoxin-like"/>
    <property type="match status" value="1"/>
</dbReference>
<keyword evidence="3" id="KW-0808">Transferase</keyword>
<name>A0A8H7PML8_9FUNG</name>
<dbReference type="InterPro" id="IPR004045">
    <property type="entry name" value="Glutathione_S-Trfase_N"/>
</dbReference>
<dbReference type="Pfam" id="PF02798">
    <property type="entry name" value="GST_N"/>
    <property type="match status" value="1"/>
</dbReference>
<dbReference type="InterPro" id="IPR040079">
    <property type="entry name" value="Glutathione_S-Trfase"/>
</dbReference>
<evidence type="ECO:0000259" key="7">
    <source>
        <dbReference type="PROSITE" id="PS50404"/>
    </source>
</evidence>
<dbReference type="FunFam" id="3.40.30.10:FF:000156">
    <property type="entry name" value="Glutathione S-transferase 1"/>
    <property type="match status" value="1"/>
</dbReference>
<evidence type="ECO:0000256" key="5">
    <source>
        <dbReference type="RuleBase" id="RU003494"/>
    </source>
</evidence>
<dbReference type="Pfam" id="PF00043">
    <property type="entry name" value="GST_C"/>
    <property type="match status" value="1"/>
</dbReference>
<dbReference type="Gene3D" id="3.40.30.10">
    <property type="entry name" value="Glutaredoxin"/>
    <property type="match status" value="1"/>
</dbReference>
<dbReference type="Proteomes" id="UP000612746">
    <property type="component" value="Unassembled WGS sequence"/>
</dbReference>
<dbReference type="EC" id="2.5.1.18" evidence="2"/>
<dbReference type="PROSITE" id="PS50404">
    <property type="entry name" value="GST_NTER"/>
    <property type="match status" value="1"/>
</dbReference>
<protein>
    <recommendedName>
        <fullName evidence="2">glutathione transferase</fullName>
        <ecNumber evidence="2">2.5.1.18</ecNumber>
    </recommendedName>
</protein>
<dbReference type="SFLD" id="SFLDG00358">
    <property type="entry name" value="Main_(cytGST)"/>
    <property type="match status" value="1"/>
</dbReference>
<dbReference type="Gene3D" id="1.20.1050.10">
    <property type="match status" value="1"/>
</dbReference>
<feature type="domain" description="GST N-terminal" evidence="7">
    <location>
        <begin position="10"/>
        <end position="91"/>
    </location>
</feature>
<evidence type="ECO:0000256" key="4">
    <source>
        <dbReference type="ARBA" id="ARBA00047960"/>
    </source>
</evidence>
<dbReference type="InterPro" id="IPR036282">
    <property type="entry name" value="Glutathione-S-Trfase_C_sf"/>
</dbReference>
<reference evidence="8" key="1">
    <citation type="submission" date="2020-12" db="EMBL/GenBank/DDBJ databases">
        <title>Metabolic potential, ecology and presence of endohyphal bacteria is reflected in genomic diversity of Mucoromycotina.</title>
        <authorList>
            <person name="Muszewska A."/>
            <person name="Okrasinska A."/>
            <person name="Steczkiewicz K."/>
            <person name="Drgas O."/>
            <person name="Orlowska M."/>
            <person name="Perlinska-Lenart U."/>
            <person name="Aleksandrzak-Piekarczyk T."/>
            <person name="Szatraj K."/>
            <person name="Zielenkiewicz U."/>
            <person name="Pilsyk S."/>
            <person name="Malc E."/>
            <person name="Mieczkowski P."/>
            <person name="Kruszewska J.S."/>
            <person name="Biernat P."/>
            <person name="Pawlowska J."/>
        </authorList>
    </citation>
    <scope>NUCLEOTIDE SEQUENCE</scope>
    <source>
        <strain evidence="8">WA0000051536</strain>
    </source>
</reference>
<evidence type="ECO:0000256" key="2">
    <source>
        <dbReference type="ARBA" id="ARBA00012452"/>
    </source>
</evidence>
<dbReference type="EMBL" id="JAEPRA010000014">
    <property type="protein sequence ID" value="KAG2175981.1"/>
    <property type="molecule type" value="Genomic_DNA"/>
</dbReference>
<dbReference type="GO" id="GO:0005737">
    <property type="term" value="C:cytoplasm"/>
    <property type="evidence" value="ECO:0007669"/>
    <property type="project" value="UniProtKB-ARBA"/>
</dbReference>
<keyword evidence="6" id="KW-0812">Transmembrane</keyword>
<gene>
    <name evidence="8" type="ORF">INT44_000459</name>
</gene>
<dbReference type="SFLD" id="SFLDG01150">
    <property type="entry name" value="Main.1:_Beta-like"/>
    <property type="match status" value="1"/>
</dbReference>